<organism evidence="1 2">
    <name type="scientific">Anopheles albimanus</name>
    <name type="common">New world malaria mosquito</name>
    <dbReference type="NCBI Taxonomy" id="7167"/>
    <lineage>
        <taxon>Eukaryota</taxon>
        <taxon>Metazoa</taxon>
        <taxon>Ecdysozoa</taxon>
        <taxon>Arthropoda</taxon>
        <taxon>Hexapoda</taxon>
        <taxon>Insecta</taxon>
        <taxon>Pterygota</taxon>
        <taxon>Neoptera</taxon>
        <taxon>Endopterygota</taxon>
        <taxon>Diptera</taxon>
        <taxon>Nematocera</taxon>
        <taxon>Culicoidea</taxon>
        <taxon>Culicidae</taxon>
        <taxon>Anophelinae</taxon>
        <taxon>Anopheles</taxon>
    </lineage>
</organism>
<name>A0A182FK04_ANOAL</name>
<dbReference type="VEuPathDB" id="VectorBase:AALB20_028427"/>
<sequence length="266" mass="28537">MASGSPGPRAGETPLAPRSTKTWPSAIFHTSRPRSARAIVQLRLDAKGRTYSSAVSALNFLALPGGPSPPAPPPPSPIVTVDEVARVPPPSPPFVPQQQQQQLLQEKVGFVLARPIDGRSTKHRTDRSESLKIDNWDYIYTEKCTARSVLHAPNHLGNCLYGVGALAASATIATATVATGQPHHHHQLHHHSCSPCSEHRCISGQAAAKVSTLRRHYYPEGSWGWIVLAVATIQAILNHGVQLAGPLYLLPAGQRFNQPAVNSCGK</sequence>
<dbReference type="VEuPathDB" id="VectorBase:AALB006849"/>
<dbReference type="AlphaFoldDB" id="A0A182FK04"/>
<proteinExistence type="predicted"/>
<dbReference type="STRING" id="7167.A0A182FK04"/>
<reference evidence="1 2" key="1">
    <citation type="journal article" date="2017" name="G3 (Bethesda)">
        <title>The Physical Genome Mapping of Anopheles albimanus Corrected Scaffold Misassemblies and Identified Interarm Rearrangements in Genus Anopheles.</title>
        <authorList>
            <person name="Artemov G.N."/>
            <person name="Peery A.N."/>
            <person name="Jiang X."/>
            <person name="Tu Z."/>
            <person name="Stegniy V.N."/>
            <person name="Sharakhova M.V."/>
            <person name="Sharakhov I.V."/>
        </authorList>
    </citation>
    <scope>NUCLEOTIDE SEQUENCE [LARGE SCALE GENOMIC DNA]</scope>
    <source>
        <strain evidence="1 2">ALBI9_A</strain>
    </source>
</reference>
<keyword evidence="2" id="KW-1185">Reference proteome</keyword>
<dbReference type="EnsemblMetazoa" id="AALB006849-RA">
    <property type="protein sequence ID" value="AALB006849-PA"/>
    <property type="gene ID" value="AALB006849"/>
</dbReference>
<reference evidence="1" key="2">
    <citation type="submission" date="2022-08" db="UniProtKB">
        <authorList>
            <consortium name="EnsemblMetazoa"/>
        </authorList>
    </citation>
    <scope>IDENTIFICATION</scope>
    <source>
        <strain evidence="1">STECLA/ALBI9_A</strain>
    </source>
</reference>
<evidence type="ECO:0000313" key="2">
    <source>
        <dbReference type="Proteomes" id="UP000069272"/>
    </source>
</evidence>
<dbReference type="Proteomes" id="UP000069272">
    <property type="component" value="Chromosome X"/>
</dbReference>
<protein>
    <submittedName>
        <fullName evidence="1">Uncharacterized protein</fullName>
    </submittedName>
</protein>
<accession>A0A182FK04</accession>
<evidence type="ECO:0000313" key="1">
    <source>
        <dbReference type="EnsemblMetazoa" id="AALB006849-PA"/>
    </source>
</evidence>